<dbReference type="RefSeq" id="WP_146380421.1">
    <property type="nucleotide sequence ID" value="NZ_VOEJ01000001.1"/>
</dbReference>
<keyword evidence="2" id="KW-0472">Membrane</keyword>
<accession>A0A563UJH1</accession>
<evidence type="ECO:0000256" key="1">
    <source>
        <dbReference type="SAM" id="Coils"/>
    </source>
</evidence>
<dbReference type="EMBL" id="VOEJ01000001">
    <property type="protein sequence ID" value="TWR31524.1"/>
    <property type="molecule type" value="Genomic_DNA"/>
</dbReference>
<keyword evidence="1" id="KW-0175">Coiled coil</keyword>
<gene>
    <name evidence="3" type="ORF">FPZ43_03360</name>
</gene>
<protein>
    <submittedName>
        <fullName evidence="3">Uncharacterized protein</fullName>
    </submittedName>
</protein>
<name>A0A563UJH1_9SPHI</name>
<keyword evidence="2" id="KW-0812">Transmembrane</keyword>
<sequence>MTDLNEYECEMLDALLQAFGVPDSLTRLQIMDLFDQDEATAFAMVQALMREGFITSSGKHGNYELPELLILKPKGEKFLKDGGFTKRYQLEQQKTVVVGGTLAKLQQQNMKLQNEKLSNKSRIADLQKELSKMQIRVYLVAGAAILLFIAGIIIGRWL</sequence>
<reference evidence="3 4" key="1">
    <citation type="submission" date="2019-07" db="EMBL/GenBank/DDBJ databases">
        <authorList>
            <person name="Kim J."/>
        </authorList>
    </citation>
    <scope>NUCLEOTIDE SEQUENCE [LARGE SCALE GENOMIC DNA]</scope>
    <source>
        <strain evidence="4">dk17</strain>
    </source>
</reference>
<proteinExistence type="predicted"/>
<dbReference type="Proteomes" id="UP000320042">
    <property type="component" value="Unassembled WGS sequence"/>
</dbReference>
<evidence type="ECO:0000313" key="3">
    <source>
        <dbReference type="EMBL" id="TWR31524.1"/>
    </source>
</evidence>
<keyword evidence="4" id="KW-1185">Reference proteome</keyword>
<dbReference type="OrthoDB" id="794630at2"/>
<evidence type="ECO:0000256" key="2">
    <source>
        <dbReference type="SAM" id="Phobius"/>
    </source>
</evidence>
<dbReference type="AlphaFoldDB" id="A0A563UJH1"/>
<feature type="transmembrane region" description="Helical" evidence="2">
    <location>
        <begin position="137"/>
        <end position="157"/>
    </location>
</feature>
<feature type="coiled-coil region" evidence="1">
    <location>
        <begin position="102"/>
        <end position="129"/>
    </location>
</feature>
<comment type="caution">
    <text evidence="3">The sequence shown here is derived from an EMBL/GenBank/DDBJ whole genome shotgun (WGS) entry which is preliminary data.</text>
</comment>
<evidence type="ECO:0000313" key="4">
    <source>
        <dbReference type="Proteomes" id="UP000320042"/>
    </source>
</evidence>
<organism evidence="3 4">
    <name type="scientific">Mucilaginibacter pallidiroseus</name>
    <dbReference type="NCBI Taxonomy" id="2599295"/>
    <lineage>
        <taxon>Bacteria</taxon>
        <taxon>Pseudomonadati</taxon>
        <taxon>Bacteroidota</taxon>
        <taxon>Sphingobacteriia</taxon>
        <taxon>Sphingobacteriales</taxon>
        <taxon>Sphingobacteriaceae</taxon>
        <taxon>Mucilaginibacter</taxon>
    </lineage>
</organism>
<keyword evidence="2" id="KW-1133">Transmembrane helix</keyword>